<gene>
    <name evidence="2" type="ORF">I8J34_04670</name>
</gene>
<evidence type="ECO:0000313" key="3">
    <source>
        <dbReference type="Proteomes" id="UP000694660"/>
    </source>
</evidence>
<feature type="domain" description="CdiI immunity protein" evidence="1">
    <location>
        <begin position="6"/>
        <end position="94"/>
    </location>
</feature>
<proteinExistence type="predicted"/>
<dbReference type="InterPro" id="IPR041129">
    <property type="entry name" value="CdiI_2"/>
</dbReference>
<protein>
    <recommendedName>
        <fullName evidence="1">CdiI immunity protein domain-containing protein</fullName>
    </recommendedName>
</protein>
<accession>A0A944D8C5</accession>
<dbReference type="Pfam" id="PF18593">
    <property type="entry name" value="CdiI_2"/>
    <property type="match status" value="1"/>
</dbReference>
<dbReference type="RefSeq" id="WP_214360223.1">
    <property type="nucleotide sequence ID" value="NZ_JAEKFT010000004.1"/>
</dbReference>
<sequence length="109" mass="12718">MSDTSYPALEQLLSAYFHQDWCDDHNTEADVLADYLKSTWRDEVIWTIEQIDRYLRDHPTNLLEAFEREFTPMIATGTNDDEAQAWLRRARDQLQSDKESAPVRPASPS</sequence>
<evidence type="ECO:0000259" key="1">
    <source>
        <dbReference type="Pfam" id="PF18593"/>
    </source>
</evidence>
<keyword evidence="3" id="KW-1185">Reference proteome</keyword>
<reference evidence="3" key="1">
    <citation type="journal article" date="2022" name="ISME J.">
        <title>Genetic and phylogenetic analysis of dissimilatory iodate-reducing bacteria identifies potential niches across the world's oceans.</title>
        <authorList>
            <person name="Reyes-Umana V."/>
            <person name="Henning Z."/>
            <person name="Lee K."/>
            <person name="Barnum T.P."/>
            <person name="Coates J.D."/>
        </authorList>
    </citation>
    <scope>NUCLEOTIDE SEQUENCE [LARGE SCALE GENOMIC DNA]</scope>
    <source>
        <strain evidence="3">IR12</strain>
    </source>
</reference>
<dbReference type="EMBL" id="JAEKFT010000004">
    <property type="protein sequence ID" value="MBT0960462.1"/>
    <property type="molecule type" value="Genomic_DNA"/>
</dbReference>
<organism evidence="2 3">
    <name type="scientific">Denitromonas iodatirespirans</name>
    <dbReference type="NCBI Taxonomy" id="2795389"/>
    <lineage>
        <taxon>Bacteria</taxon>
        <taxon>Pseudomonadati</taxon>
        <taxon>Pseudomonadota</taxon>
        <taxon>Betaproteobacteria</taxon>
        <taxon>Rhodocyclales</taxon>
        <taxon>Zoogloeaceae</taxon>
        <taxon>Denitromonas</taxon>
    </lineage>
</organism>
<comment type="caution">
    <text evidence="2">The sequence shown here is derived from an EMBL/GenBank/DDBJ whole genome shotgun (WGS) entry which is preliminary data.</text>
</comment>
<dbReference type="AlphaFoldDB" id="A0A944D8C5"/>
<evidence type="ECO:0000313" key="2">
    <source>
        <dbReference type="EMBL" id="MBT0960462.1"/>
    </source>
</evidence>
<name>A0A944D8C5_DENI1</name>
<dbReference type="Proteomes" id="UP000694660">
    <property type="component" value="Unassembled WGS sequence"/>
</dbReference>